<keyword evidence="5 8" id="KW-1133">Transmembrane helix</keyword>
<gene>
    <name evidence="10" type="ORF">GGI25_004883</name>
</gene>
<dbReference type="InterPro" id="IPR011527">
    <property type="entry name" value="ABC1_TM_dom"/>
</dbReference>
<keyword evidence="2 8" id="KW-0812">Transmembrane</keyword>
<dbReference type="InterPro" id="IPR027417">
    <property type="entry name" value="P-loop_NTPase"/>
</dbReference>
<dbReference type="GO" id="GO:0016020">
    <property type="term" value="C:membrane"/>
    <property type="evidence" value="ECO:0007669"/>
    <property type="project" value="InterPro"/>
</dbReference>
<reference evidence="10" key="1">
    <citation type="submission" date="2022-07" db="EMBL/GenBank/DDBJ databases">
        <title>Phylogenomic reconstructions and comparative analyses of Kickxellomycotina fungi.</title>
        <authorList>
            <person name="Reynolds N.K."/>
            <person name="Stajich J.E."/>
            <person name="Barry K."/>
            <person name="Grigoriev I.V."/>
            <person name="Crous P."/>
            <person name="Smith M.E."/>
        </authorList>
    </citation>
    <scope>NUCLEOTIDE SEQUENCE</scope>
    <source>
        <strain evidence="10">NRRL 3115</strain>
    </source>
</reference>
<sequence length="795" mass="86827">MAAASKPLRTVLAAGLVTGAVYYACRLFSHVSAFMVDSRAQLCGDSEWAWSPYSDCFRSGFLWPALLLFATGLLASVLAACFILPQSVSATDSSGFACNGSSLLARLSVGNMKAPVRCPPGPVVAVDNRLQIGTIITALLAVQTVLFSVWSRSTSSNDKSTLLYPAALAQSAALCFVFAFACLIVYAHSNRLLYNGLFPWILPAFVGIQLSTGLIDVYFSFFTIENSKVPIFGRSASIRSNLLVVTTTISFVLTILFSSVQHRIIFTRPLDDTGATNLGSSYIQLANETEYADDSDSTPFGHSHEQKENKLADTPEFSSSWFDKLTFSWSNNLMRKGSLRQLQHSDLYKLNKSDMPVSVWRRYRRHRKPGRSLAVAVALALAPELLLQFACTTVMRCVNFTGPFFLQRIIRSIELSRNNSSEISSRRLYLDAFGLLFFNLVAALMLVQVRWMGHHNIIRVKGLLVAELSSKTLRRRGKDSRKKQNIGSKNKKKHTQSAASAADDGKVMNLLTADFQAIATSFDVMRNISSMGVALGIGIWYMYQMLGVSAFIGLSLFCIYVPLLKIMFTRLTSQTVKTKALSDERISMIAELIQASYVAVFGNKLTAEVAFTSISIFLILKTIIENLPTNVNAVIAGYVSLGRIESYLDQPQVQDLEKRVALELGDTLGFECADLEWERAEDTDDSSKPDVKVSASTGSATTNTETSDSESSDGTDQSNEGTLLLAESAQLHAIRSTNASTTSLSRQSDLMAFSLKDIDVQFPIGGLSIVAGPTGSGKSSLLSALIGEMTLTRGR</sequence>
<feature type="domain" description="ABC transmembrane type-1" evidence="9">
    <location>
        <begin position="389"/>
        <end position="595"/>
    </location>
</feature>
<dbReference type="AlphaFoldDB" id="A0A9W8KWS4"/>
<feature type="transmembrane region" description="Helical" evidence="8">
    <location>
        <begin position="12"/>
        <end position="29"/>
    </location>
</feature>
<dbReference type="PROSITE" id="PS50929">
    <property type="entry name" value="ABC_TM1F"/>
    <property type="match status" value="1"/>
</dbReference>
<keyword evidence="4" id="KW-0067">ATP-binding</keyword>
<accession>A0A9W8KWS4</accession>
<evidence type="ECO:0000256" key="4">
    <source>
        <dbReference type="ARBA" id="ARBA00022840"/>
    </source>
</evidence>
<feature type="transmembrane region" description="Helical" evidence="8">
    <location>
        <begin position="524"/>
        <end position="543"/>
    </location>
</feature>
<keyword evidence="3" id="KW-0547">Nucleotide-binding</keyword>
<feature type="transmembrane region" description="Helical" evidence="8">
    <location>
        <begin position="132"/>
        <end position="150"/>
    </location>
</feature>
<dbReference type="OrthoDB" id="6500128at2759"/>
<feature type="compositionally biased region" description="Basic and acidic residues" evidence="7">
    <location>
        <begin position="679"/>
        <end position="691"/>
    </location>
</feature>
<evidence type="ECO:0000256" key="1">
    <source>
        <dbReference type="ARBA" id="ARBA00022448"/>
    </source>
</evidence>
<feature type="transmembrane region" description="Helical" evidence="8">
    <location>
        <begin position="372"/>
        <end position="395"/>
    </location>
</feature>
<dbReference type="EMBL" id="JANBTW010000073">
    <property type="protein sequence ID" value="KAJ2673068.1"/>
    <property type="molecule type" value="Genomic_DNA"/>
</dbReference>
<feature type="region of interest" description="Disordered" evidence="7">
    <location>
        <begin position="474"/>
        <end position="501"/>
    </location>
</feature>
<protein>
    <recommendedName>
        <fullName evidence="9">ABC transmembrane type-1 domain-containing protein</fullName>
    </recommendedName>
</protein>
<evidence type="ECO:0000256" key="5">
    <source>
        <dbReference type="ARBA" id="ARBA00022989"/>
    </source>
</evidence>
<dbReference type="PANTHER" id="PTHR24223">
    <property type="entry name" value="ATP-BINDING CASSETTE SUB-FAMILY C"/>
    <property type="match status" value="1"/>
</dbReference>
<feature type="transmembrane region" description="Helical" evidence="8">
    <location>
        <begin position="241"/>
        <end position="260"/>
    </location>
</feature>
<evidence type="ECO:0000256" key="2">
    <source>
        <dbReference type="ARBA" id="ARBA00022692"/>
    </source>
</evidence>
<feature type="transmembrane region" description="Helical" evidence="8">
    <location>
        <begin position="198"/>
        <end position="221"/>
    </location>
</feature>
<keyword evidence="1" id="KW-0813">Transport</keyword>
<evidence type="ECO:0000256" key="6">
    <source>
        <dbReference type="ARBA" id="ARBA00023136"/>
    </source>
</evidence>
<evidence type="ECO:0000256" key="7">
    <source>
        <dbReference type="SAM" id="MobiDB-lite"/>
    </source>
</evidence>
<feature type="compositionally biased region" description="Basic residues" evidence="7">
    <location>
        <begin position="474"/>
        <end position="495"/>
    </location>
</feature>
<feature type="transmembrane region" description="Helical" evidence="8">
    <location>
        <begin position="428"/>
        <end position="449"/>
    </location>
</feature>
<proteinExistence type="predicted"/>
<dbReference type="Proteomes" id="UP001151518">
    <property type="component" value="Unassembled WGS sequence"/>
</dbReference>
<dbReference type="SUPFAM" id="SSF52540">
    <property type="entry name" value="P-loop containing nucleoside triphosphate hydrolases"/>
    <property type="match status" value="1"/>
</dbReference>
<name>A0A9W8KWS4_9FUNG</name>
<feature type="region of interest" description="Disordered" evidence="7">
    <location>
        <begin position="679"/>
        <end position="719"/>
    </location>
</feature>
<feature type="transmembrane region" description="Helical" evidence="8">
    <location>
        <begin position="549"/>
        <end position="568"/>
    </location>
</feature>
<dbReference type="InterPro" id="IPR036640">
    <property type="entry name" value="ABC1_TM_sf"/>
</dbReference>
<keyword evidence="6 8" id="KW-0472">Membrane</keyword>
<dbReference type="Gene3D" id="3.40.50.300">
    <property type="entry name" value="P-loop containing nucleotide triphosphate hydrolases"/>
    <property type="match status" value="1"/>
</dbReference>
<feature type="non-terminal residue" evidence="10">
    <location>
        <position position="795"/>
    </location>
</feature>
<dbReference type="Gene3D" id="1.20.1560.10">
    <property type="entry name" value="ABC transporter type 1, transmembrane domain"/>
    <property type="match status" value="2"/>
</dbReference>
<evidence type="ECO:0000313" key="10">
    <source>
        <dbReference type="EMBL" id="KAJ2673068.1"/>
    </source>
</evidence>
<feature type="transmembrane region" description="Helical" evidence="8">
    <location>
        <begin position="61"/>
        <end position="84"/>
    </location>
</feature>
<feature type="transmembrane region" description="Helical" evidence="8">
    <location>
        <begin position="162"/>
        <end position="186"/>
    </location>
</feature>
<evidence type="ECO:0000259" key="9">
    <source>
        <dbReference type="PROSITE" id="PS50929"/>
    </source>
</evidence>
<evidence type="ECO:0000256" key="8">
    <source>
        <dbReference type="SAM" id="Phobius"/>
    </source>
</evidence>
<dbReference type="InterPro" id="IPR050173">
    <property type="entry name" value="ABC_transporter_C-like"/>
</dbReference>
<dbReference type="GO" id="GO:0005524">
    <property type="term" value="F:ATP binding"/>
    <property type="evidence" value="ECO:0007669"/>
    <property type="project" value="UniProtKB-KW"/>
</dbReference>
<organism evidence="10 11">
    <name type="scientific">Coemansia spiralis</name>
    <dbReference type="NCBI Taxonomy" id="417178"/>
    <lineage>
        <taxon>Eukaryota</taxon>
        <taxon>Fungi</taxon>
        <taxon>Fungi incertae sedis</taxon>
        <taxon>Zoopagomycota</taxon>
        <taxon>Kickxellomycotina</taxon>
        <taxon>Kickxellomycetes</taxon>
        <taxon>Kickxellales</taxon>
        <taxon>Kickxellaceae</taxon>
        <taxon>Coemansia</taxon>
    </lineage>
</organism>
<evidence type="ECO:0000256" key="3">
    <source>
        <dbReference type="ARBA" id="ARBA00022741"/>
    </source>
</evidence>
<dbReference type="GO" id="GO:0140359">
    <property type="term" value="F:ABC-type transporter activity"/>
    <property type="evidence" value="ECO:0007669"/>
    <property type="project" value="InterPro"/>
</dbReference>
<comment type="caution">
    <text evidence="10">The sequence shown here is derived from an EMBL/GenBank/DDBJ whole genome shotgun (WGS) entry which is preliminary data.</text>
</comment>
<evidence type="ECO:0000313" key="11">
    <source>
        <dbReference type="Proteomes" id="UP001151518"/>
    </source>
</evidence>
<dbReference type="SUPFAM" id="SSF90123">
    <property type="entry name" value="ABC transporter transmembrane region"/>
    <property type="match status" value="1"/>
</dbReference>